<reference evidence="3 4" key="1">
    <citation type="submission" date="2019-11" db="EMBL/GenBank/DDBJ databases">
        <title>Draft genome sequence of Blautia luti DSM 14534T, isolated from human stool.</title>
        <authorList>
            <person name="Ortiz R."/>
            <person name="Melis-Arcos F."/>
            <person name="Covarrubias P."/>
            <person name="Cardenas J.P."/>
            <person name="Perez-Donoso J."/>
            <person name="Almonacid D."/>
        </authorList>
    </citation>
    <scope>NUCLEOTIDE SEQUENCE [LARGE SCALE GENOMIC DNA]</scope>
    <source>
        <strain evidence="3 4">DSM 14534</strain>
    </source>
</reference>
<feature type="compositionally biased region" description="Pro residues" evidence="1">
    <location>
        <begin position="550"/>
        <end position="568"/>
    </location>
</feature>
<dbReference type="RefSeq" id="WP_154779971.1">
    <property type="nucleotide sequence ID" value="NZ_WMBC01000003.1"/>
</dbReference>
<feature type="compositionally biased region" description="Low complexity" evidence="1">
    <location>
        <begin position="815"/>
        <end position="843"/>
    </location>
</feature>
<feature type="compositionally biased region" description="Pro residues" evidence="1">
    <location>
        <begin position="386"/>
        <end position="416"/>
    </location>
</feature>
<feature type="compositionally biased region" description="Acidic residues" evidence="1">
    <location>
        <begin position="249"/>
        <end position="266"/>
    </location>
</feature>
<comment type="caution">
    <text evidence="3">The sequence shown here is derived from an EMBL/GenBank/DDBJ whole genome shotgun (WGS) entry which is preliminary data.</text>
</comment>
<feature type="compositionally biased region" description="Gly residues" evidence="1">
    <location>
        <begin position="573"/>
        <end position="594"/>
    </location>
</feature>
<evidence type="ECO:0000256" key="1">
    <source>
        <dbReference type="SAM" id="MobiDB-lite"/>
    </source>
</evidence>
<feature type="compositionally biased region" description="Basic and acidic residues" evidence="1">
    <location>
        <begin position="746"/>
        <end position="755"/>
    </location>
</feature>
<accession>A0A844GJD2</accession>
<feature type="region of interest" description="Disordered" evidence="1">
    <location>
        <begin position="21"/>
        <end position="60"/>
    </location>
</feature>
<feature type="compositionally biased region" description="Basic and acidic residues" evidence="1">
    <location>
        <begin position="30"/>
        <end position="41"/>
    </location>
</feature>
<feature type="compositionally biased region" description="Low complexity" evidence="1">
    <location>
        <begin position="729"/>
        <end position="743"/>
    </location>
</feature>
<feature type="signal peptide" evidence="2">
    <location>
        <begin position="1"/>
        <end position="27"/>
    </location>
</feature>
<gene>
    <name evidence="3" type="ORF">GKZ57_05480</name>
</gene>
<proteinExistence type="predicted"/>
<sequence>MQAKKFLATLLAVTMTAAPTVPYPVSAAETEVHGENDRQVQEEEQSTEETTQTESTEDTEQEIQLNEEFLQILSKTAVWDGDSILIDVVSANTEYNKLYIGSRTDEEKDPVIEGVQDEEGNYHYRFYIDPADLGKKAAYVPCSTDTGEWYDAEDLYLQLPEEAEQETGDDVGDDIENTADNDAQDAEDTADTEDTSSDDEADSSTVDDENGTLSPSHGDSQEDSMWKIDGLEEDSDEADEDFYRIDGLEEDSEDAEETQNTEESEDPAGPLVSAAFQAMTDGTYQADDFSFTGGTGKTKITCENIIVRDGMLYATIKFSSTKFIRLIVGGVEYQSTSNEGGSYFEIPVKVNTDMDITGTTIAMEEPHDITYTIHITKEGFVNPSITPMPGPTATPVPVKTPTPTPKPTATPTPKPTQTPSTTVPKDGTYTGSVEHISGTATMFKIIDCKIKVKKGKITATITLSGTGYDKLFLGTKKAALKASDSKLIPYKVNKNGQYTYEVPLSGLNKDIKLAARSHRYYEAGEKDKMWYDHTLKFTADTGNSGSATPTPTPTRTPAKTPTPSPTPTPSSGGESGTGGGSNSGGGGSTGGNTSGGNNNYSSKTDGQTSQVDSSAGGLKDGEYGSGDFSFSWEGGTGTHGLNITCDKISVESGQAWAYVTFSSSKWIYLKASGNQYDPVEQGSDYTTFKIPVQLNANNKVVGCTTAMSKPYEIEYTLYFGMDIPDSSSGSGSTSSVSAKSAAGTDSSKKVEKGEEAETDAGTVYMDENAPKITGLEYQSSLKLEHSKLFKLHYYNNDMTVLEITVKENADKKAGTDSTADTAAETETQTETAADTVKTSSGSGSEEGEEGSSATEQDYAKLYKNDTIQYLLVPEDKKDQIPAGIDKSIIVVQLPVDKSYIASDIALEMIDKISADKNVAAVSAAKDDCKVDNIKKSLEKGEIISAGTYDKVDLKSLLKAKCNLAVIPSDILKEEKTDQTSADSDETAMTELAGKFAILKIPVIIDRSKDEEDTLAKYEWSKVYGALFGCEKEAAKLYESAVKAHDKE</sequence>
<feature type="chain" id="PRO_5032361849" description="Iron transport-associated domain protein" evidence="2">
    <location>
        <begin position="28"/>
        <end position="1047"/>
    </location>
</feature>
<dbReference type="Proteomes" id="UP000437824">
    <property type="component" value="Unassembled WGS sequence"/>
</dbReference>
<feature type="region of interest" description="Disordered" evidence="1">
    <location>
        <begin position="163"/>
        <end position="224"/>
    </location>
</feature>
<protein>
    <recommendedName>
        <fullName evidence="5">Iron transport-associated domain protein</fullName>
    </recommendedName>
</protein>
<evidence type="ECO:0000313" key="3">
    <source>
        <dbReference type="EMBL" id="MTD60728.1"/>
    </source>
</evidence>
<feature type="region of interest" description="Disordered" evidence="1">
    <location>
        <begin position="249"/>
        <end position="270"/>
    </location>
</feature>
<feature type="compositionally biased region" description="Acidic residues" evidence="1">
    <location>
        <begin position="163"/>
        <end position="210"/>
    </location>
</feature>
<evidence type="ECO:0008006" key="5">
    <source>
        <dbReference type="Google" id="ProtNLM"/>
    </source>
</evidence>
<feature type="region of interest" description="Disordered" evidence="1">
    <location>
        <begin position="810"/>
        <end position="854"/>
    </location>
</feature>
<keyword evidence="2" id="KW-0732">Signal</keyword>
<feature type="region of interest" description="Disordered" evidence="1">
    <location>
        <begin position="386"/>
        <end position="429"/>
    </location>
</feature>
<dbReference type="AlphaFoldDB" id="A0A844GJD2"/>
<feature type="region of interest" description="Disordered" evidence="1">
    <location>
        <begin position="729"/>
        <end position="764"/>
    </location>
</feature>
<dbReference type="EMBL" id="WMBC01000003">
    <property type="protein sequence ID" value="MTD60728.1"/>
    <property type="molecule type" value="Genomic_DNA"/>
</dbReference>
<feature type="region of interest" description="Disordered" evidence="1">
    <location>
        <begin position="540"/>
        <end position="620"/>
    </location>
</feature>
<evidence type="ECO:0000313" key="4">
    <source>
        <dbReference type="Proteomes" id="UP000437824"/>
    </source>
</evidence>
<organism evidence="3 4">
    <name type="scientific">Blautia luti DSM 14534 = JCM 17040</name>
    <dbReference type="NCBI Taxonomy" id="649762"/>
    <lineage>
        <taxon>Bacteria</taxon>
        <taxon>Bacillati</taxon>
        <taxon>Bacillota</taxon>
        <taxon>Clostridia</taxon>
        <taxon>Lachnospirales</taxon>
        <taxon>Lachnospiraceae</taxon>
        <taxon>Blautia</taxon>
    </lineage>
</organism>
<feature type="compositionally biased region" description="Low complexity" evidence="1">
    <location>
        <begin position="595"/>
        <end position="604"/>
    </location>
</feature>
<evidence type="ECO:0000256" key="2">
    <source>
        <dbReference type="SAM" id="SignalP"/>
    </source>
</evidence>
<name>A0A844GJD2_9FIRM</name>